<reference evidence="2" key="1">
    <citation type="journal article" date="2023" name="Front. Plant Sci.">
        <title>Chromosomal-level genome assembly of Melastoma candidum provides insights into trichome evolution.</title>
        <authorList>
            <person name="Zhong Y."/>
            <person name="Wu W."/>
            <person name="Sun C."/>
            <person name="Zou P."/>
            <person name="Liu Y."/>
            <person name="Dai S."/>
            <person name="Zhou R."/>
        </authorList>
    </citation>
    <scope>NUCLEOTIDE SEQUENCE [LARGE SCALE GENOMIC DNA]</scope>
</reference>
<proteinExistence type="predicted"/>
<evidence type="ECO:0000313" key="1">
    <source>
        <dbReference type="EMBL" id="KAI4377000.1"/>
    </source>
</evidence>
<organism evidence="1 2">
    <name type="scientific">Melastoma candidum</name>
    <dbReference type="NCBI Taxonomy" id="119954"/>
    <lineage>
        <taxon>Eukaryota</taxon>
        <taxon>Viridiplantae</taxon>
        <taxon>Streptophyta</taxon>
        <taxon>Embryophyta</taxon>
        <taxon>Tracheophyta</taxon>
        <taxon>Spermatophyta</taxon>
        <taxon>Magnoliopsida</taxon>
        <taxon>eudicotyledons</taxon>
        <taxon>Gunneridae</taxon>
        <taxon>Pentapetalae</taxon>
        <taxon>rosids</taxon>
        <taxon>malvids</taxon>
        <taxon>Myrtales</taxon>
        <taxon>Melastomataceae</taxon>
        <taxon>Melastomatoideae</taxon>
        <taxon>Melastomateae</taxon>
        <taxon>Melastoma</taxon>
    </lineage>
</organism>
<comment type="caution">
    <text evidence="1">The sequence shown here is derived from an EMBL/GenBank/DDBJ whole genome shotgun (WGS) entry which is preliminary data.</text>
</comment>
<dbReference type="EMBL" id="CM042883">
    <property type="protein sequence ID" value="KAI4377000.1"/>
    <property type="molecule type" value="Genomic_DNA"/>
</dbReference>
<gene>
    <name evidence="1" type="ORF">MLD38_014699</name>
</gene>
<sequence length="69" mass="6995">MVMAAVANTASVVAQNRVGEMAEAGDECDEVVQEDSSTSMKWEAPAASTLESVEVAVSTFAAAGAGMNI</sequence>
<keyword evidence="2" id="KW-1185">Reference proteome</keyword>
<name>A0ACB9RE78_9MYRT</name>
<evidence type="ECO:0000313" key="2">
    <source>
        <dbReference type="Proteomes" id="UP001057402"/>
    </source>
</evidence>
<accession>A0ACB9RE78</accession>
<protein>
    <submittedName>
        <fullName evidence="1">Uncharacterized protein</fullName>
    </submittedName>
</protein>
<dbReference type="Proteomes" id="UP001057402">
    <property type="component" value="Chromosome 4"/>
</dbReference>